<sequence>MNDQQKPGPSGIKSEMTENLDDFLRYFNIVRDDHHDRIDEKPLNDQWENDVSKFLFENNSNDDIDFDRPEFDSKDVAEIDKLLANFIGNTDQNEDEKKPQQKAFINPNLYKLKFNEKKMFRLFRENMLYDPMDDILEKIESKKRKHLTTEDDSCCSDSDNDNDDHDHSNSIVGDGDECQSEISLYSDIGGGDDDEDDDSSYRNKKLKTNERIGTTTATPLEQGGSNLPLSSSSSSITMAISPKKEEPIEQQPICRRLRRPTLRKDYLSSLPRHGNVFNLIRYSCTSRIAQDFLKTTEGKQQVLDAIKNCRNMSTLIIPEEETAKPSKVLLISQQNFKKSKSANHKFRNSGWHRQLNQGVKMESFLFQTNFRFLKKNLNQSWFIEEKKQEKIEDNTPSMNFINDHGCFKSVPIGLSILCDNNGQQQQQQIRKNEIAKQSVKIKIKDIPVCVEELKTKLLKKFHEPPTNRLEQIETSIISDVNWLRNQQIVTICPKPSSSSSSTKSITSDNIDIDEFRSKRIAELNDSMNEISNNDIWKNFIKFDRKCTKTKTESRPYFNMCDNFQFISSDMNCIPIVKRIKPDIFDDSEDLKQLWIRMKSSNEFPSEQFFQQTEKLVNGRQQILRLESLAQRPDYIQMHGMTAILESIADNHLIFSPFFSIE</sequence>
<name>A0ABQ8IVM6_DERPT</name>
<organism evidence="2 3">
    <name type="scientific">Dermatophagoides pteronyssinus</name>
    <name type="common">European house dust mite</name>
    <dbReference type="NCBI Taxonomy" id="6956"/>
    <lineage>
        <taxon>Eukaryota</taxon>
        <taxon>Metazoa</taxon>
        <taxon>Ecdysozoa</taxon>
        <taxon>Arthropoda</taxon>
        <taxon>Chelicerata</taxon>
        <taxon>Arachnida</taxon>
        <taxon>Acari</taxon>
        <taxon>Acariformes</taxon>
        <taxon>Sarcoptiformes</taxon>
        <taxon>Astigmata</taxon>
        <taxon>Psoroptidia</taxon>
        <taxon>Analgoidea</taxon>
        <taxon>Pyroglyphidae</taxon>
        <taxon>Dermatophagoidinae</taxon>
        <taxon>Dermatophagoides</taxon>
    </lineage>
</organism>
<evidence type="ECO:0000256" key="1">
    <source>
        <dbReference type="SAM" id="MobiDB-lite"/>
    </source>
</evidence>
<reference evidence="2 3" key="1">
    <citation type="journal article" date="2018" name="J. Allergy Clin. Immunol.">
        <title>High-quality assembly of Dermatophagoides pteronyssinus genome and transcriptome reveals a wide range of novel allergens.</title>
        <authorList>
            <person name="Liu X.Y."/>
            <person name="Yang K.Y."/>
            <person name="Wang M.Q."/>
            <person name="Kwok J.S."/>
            <person name="Zeng X."/>
            <person name="Yang Z."/>
            <person name="Xiao X.J."/>
            <person name="Lau C.P."/>
            <person name="Li Y."/>
            <person name="Huang Z.M."/>
            <person name="Ba J.G."/>
            <person name="Yim A.K."/>
            <person name="Ouyang C.Y."/>
            <person name="Ngai S.M."/>
            <person name="Chan T.F."/>
            <person name="Leung E.L."/>
            <person name="Liu L."/>
            <person name="Liu Z.G."/>
            <person name="Tsui S.K."/>
        </authorList>
    </citation>
    <scope>NUCLEOTIDE SEQUENCE [LARGE SCALE GENOMIC DNA]</scope>
    <source>
        <strain evidence="2">Derp</strain>
    </source>
</reference>
<comment type="caution">
    <text evidence="2">The sequence shown here is derived from an EMBL/GenBank/DDBJ whole genome shotgun (WGS) entry which is preliminary data.</text>
</comment>
<dbReference type="EMBL" id="NJHN03000111">
    <property type="protein sequence ID" value="KAH9414374.1"/>
    <property type="molecule type" value="Genomic_DNA"/>
</dbReference>
<accession>A0ABQ8IVM6</accession>
<feature type="compositionally biased region" description="Polar residues" evidence="1">
    <location>
        <begin position="211"/>
        <end position="229"/>
    </location>
</feature>
<feature type="compositionally biased region" description="Acidic residues" evidence="1">
    <location>
        <begin position="150"/>
        <end position="163"/>
    </location>
</feature>
<dbReference type="Proteomes" id="UP000887458">
    <property type="component" value="Unassembled WGS sequence"/>
</dbReference>
<protein>
    <submittedName>
        <fullName evidence="2">Uncharacterized protein</fullName>
    </submittedName>
</protein>
<gene>
    <name evidence="2" type="ORF">DERP_012023</name>
</gene>
<proteinExistence type="predicted"/>
<evidence type="ECO:0000313" key="3">
    <source>
        <dbReference type="Proteomes" id="UP000887458"/>
    </source>
</evidence>
<evidence type="ECO:0000313" key="2">
    <source>
        <dbReference type="EMBL" id="KAH9414374.1"/>
    </source>
</evidence>
<reference evidence="2 3" key="2">
    <citation type="journal article" date="2022" name="Mol. Biol. Evol.">
        <title>Comparative Genomics Reveals Insights into the Divergent Evolution of Astigmatic Mites and Household Pest Adaptations.</title>
        <authorList>
            <person name="Xiong Q."/>
            <person name="Wan A.T."/>
            <person name="Liu X."/>
            <person name="Fung C.S."/>
            <person name="Xiao X."/>
            <person name="Malainual N."/>
            <person name="Hou J."/>
            <person name="Wang L."/>
            <person name="Wang M."/>
            <person name="Yang K.Y."/>
            <person name="Cui Y."/>
            <person name="Leung E.L."/>
            <person name="Nong W."/>
            <person name="Shin S.K."/>
            <person name="Au S.W."/>
            <person name="Jeong K.Y."/>
            <person name="Chew F.T."/>
            <person name="Hui J.H."/>
            <person name="Leung T.F."/>
            <person name="Tungtrongchitr A."/>
            <person name="Zhong N."/>
            <person name="Liu Z."/>
            <person name="Tsui S.K."/>
        </authorList>
    </citation>
    <scope>NUCLEOTIDE SEQUENCE [LARGE SCALE GENOMIC DNA]</scope>
    <source>
        <strain evidence="2">Derp</strain>
    </source>
</reference>
<keyword evidence="3" id="KW-1185">Reference proteome</keyword>
<feature type="region of interest" description="Disordered" evidence="1">
    <location>
        <begin position="147"/>
        <end position="247"/>
    </location>
</feature>